<evidence type="ECO:0000256" key="4">
    <source>
        <dbReference type="ARBA" id="ARBA00022490"/>
    </source>
</evidence>
<dbReference type="Pfam" id="PF23559">
    <property type="entry name" value="WHD_DRP"/>
    <property type="match status" value="1"/>
</dbReference>
<evidence type="ECO:0000256" key="3">
    <source>
        <dbReference type="ARBA" id="ARBA00008894"/>
    </source>
</evidence>
<name>A0AAV1CZW0_OLDCO</name>
<evidence type="ECO:0000259" key="13">
    <source>
        <dbReference type="Pfam" id="PF23598"/>
    </source>
</evidence>
<dbReference type="GO" id="GO:0051607">
    <property type="term" value="P:defense response to virus"/>
    <property type="evidence" value="ECO:0007669"/>
    <property type="project" value="UniProtKB-ARBA"/>
</dbReference>
<dbReference type="InterPro" id="IPR038005">
    <property type="entry name" value="RX-like_CC"/>
</dbReference>
<evidence type="ECO:0000256" key="10">
    <source>
        <dbReference type="ARBA" id="ARBA00022840"/>
    </source>
</evidence>
<dbReference type="PANTHER" id="PTHR23155:SF1152">
    <property type="entry name" value="AAA+ ATPASE DOMAIN-CONTAINING PROTEIN"/>
    <property type="match status" value="1"/>
</dbReference>
<dbReference type="Gene3D" id="1.10.8.430">
    <property type="entry name" value="Helical domain of apoptotic protease-activating factors"/>
    <property type="match status" value="1"/>
</dbReference>
<dbReference type="InterPro" id="IPR002182">
    <property type="entry name" value="NB-ARC"/>
</dbReference>
<dbReference type="InterPro" id="IPR042197">
    <property type="entry name" value="Apaf_helical"/>
</dbReference>
<keyword evidence="5" id="KW-0433">Leucine-rich repeat</keyword>
<evidence type="ECO:0000256" key="9">
    <source>
        <dbReference type="ARBA" id="ARBA00022821"/>
    </source>
</evidence>
<dbReference type="Gene3D" id="1.10.10.10">
    <property type="entry name" value="Winged helix-like DNA-binding domain superfamily/Winged helix DNA-binding domain"/>
    <property type="match status" value="1"/>
</dbReference>
<dbReference type="InterPro" id="IPR027417">
    <property type="entry name" value="P-loop_NTPase"/>
</dbReference>
<dbReference type="GO" id="GO:0043531">
    <property type="term" value="F:ADP binding"/>
    <property type="evidence" value="ECO:0007669"/>
    <property type="project" value="InterPro"/>
</dbReference>
<keyword evidence="10" id="KW-0067">ATP-binding</keyword>
<organism evidence="14 15">
    <name type="scientific">Oldenlandia corymbosa var. corymbosa</name>
    <dbReference type="NCBI Taxonomy" id="529605"/>
    <lineage>
        <taxon>Eukaryota</taxon>
        <taxon>Viridiplantae</taxon>
        <taxon>Streptophyta</taxon>
        <taxon>Embryophyta</taxon>
        <taxon>Tracheophyta</taxon>
        <taxon>Spermatophyta</taxon>
        <taxon>Magnoliopsida</taxon>
        <taxon>eudicotyledons</taxon>
        <taxon>Gunneridae</taxon>
        <taxon>Pentapetalae</taxon>
        <taxon>asterids</taxon>
        <taxon>lamiids</taxon>
        <taxon>Gentianales</taxon>
        <taxon>Rubiaceae</taxon>
        <taxon>Rubioideae</taxon>
        <taxon>Spermacoceae</taxon>
        <taxon>Hedyotis-Oldenlandia complex</taxon>
        <taxon>Oldenlandia</taxon>
    </lineage>
</organism>
<protein>
    <submittedName>
        <fullName evidence="14">OLC1v1038185C2</fullName>
    </submittedName>
</protein>
<accession>A0AAV1CZW0</accession>
<comment type="similarity">
    <text evidence="3">Belongs to the disease resistance NB-LRR family.</text>
</comment>
<evidence type="ECO:0000256" key="8">
    <source>
        <dbReference type="ARBA" id="ARBA00022741"/>
    </source>
</evidence>
<sequence length="1685" mass="193401">MEMLQSFGEKNVEDSIGIALNDLESIVRDAKEASLSYVVKVKFELGIAKTLRLCRKMWAGGDPVRAEPALHIMEEIILERSREIHSAYLTMRQDEDWETLLQYEYSDSLYEIGEAIKEGMEIPFEILSDVFLLQQTTSSSSSHRHFEMVDLLNIIDSLLYIVPLLPKRSFSSSLHPPGIIPPTIRFLKNFILFASSFQGFVLGQLEDDLFIQVECSVVYFACLVLEFVLVSSNQFDFHESMRRIEPFEPHVCEIYVGVLQHVLELSLRESIPHGPHPSPDTLVLQNFIDSLLFLLLKLLFFGPTSHWYTFNHHIRKLYKGLEFLKISLRENHGYKVGDRYLPSICEAGTIVCYLFVEKGDGRGMVENLELLFSAFEEKIKLIKGAEEQPPRYSLASASCFPQTNLPGFIDSLLEKIKSVNVYEANSSIIVSGEDEFQAIHNDLSSLRSFLVDVVQKTLKNGQLKALWGRVAAIAYETDFAIDSVLVQRDLQSFVIMLHTIVEEVNLIKVEISECSHGEGKILEFPGIITKTHSKLSSSISKLPEFSEHAVGLDDETQNIVDQLTRGTKQLDIVSIVGMAGIGKTTLANKVYRHHSIVHHFYVRSWCRVSQVYNKKNCLLEILRGLDDESADKYLEMNEHDLALKLYRSLKGKTYLVILDDVWDVKAWSDLQNSFPDDIKGSRILLTSRHENVALQIKRQTDPHHLQLLTDDESWELFKMKLVFPSELHDSGKAIVKRCKGLPLMIVVIAGLLSKMEPSTWEEVEESLKNGKDQCIDAIAMSYSHLPPHLKLCFLYFAAYAEDQKFSVREMIWLWIAEGFVEKNGRECIEDVAEGYVIELIQRNLVMVAGKEFGSRVKFCMLHDLIHEFCLKKANEEHFLHHLHGSELENSIDQCTLYRLRVCSSKVEDFIESRLECPRLRTLFFLTDYNERLPFLPPWYGILYKFCQSNFLGVLDLTGIFEFKSFPLVILQLVRLRYLALSTGDHWEIPLSIEHLSNLETFIVQGGDVSVFLPSTVWNLKKLRHLCRISRSGWAWELSIENPKCLSYLENLQVFSKVEFSCYQTMKEVIKKSPNIRILKCSLILRGDNTKCTEEFKIIALDCLNQLESLWLKDLFQAKLDLHFQFPHNLKKLTLIGFGLPWSRIATIDRLPNLEVLKLVRRAFEGQDWHMDEEEEEEEDGTFPRLRFLKLEDLDLARWTGCDDNFPCLEVLVLKDCDDLVELPSCLATSSTLLRIEVTDCKHVAGSIREILEMQMDLGNEDLKILRFCHLFKIKELCRHICFEAAIREIPVLKHHFRDVKCSLGVMRTIFQYRMIWDEDAGNESALCTMAATVLKCSLEIQLLYLTLEEAGNDHAISENRWNRFSEFLQKIVESIWQGMEETFDIVSDVVRKRKTSSSSHSEMGELLNIIDAILHILPKFVPNHFGACHVDYAIVSVKFLKKSILFAAFKGLEHRQTQALLVHIQASVFDLARSIFAAELLGDHYDHFSKSIESIDAFLSHDVCDIYLGYLHEVLELPQSSIHHLTPGSNALESLVAFVGSLRSFLFRIAFHCEFHLYTFDLHIRKLCEGLEFMKTALREHQDKVGDHYEKMPDLIPPLICEAGVIIFNLIRGNEVEGGMVKKLEPLFSDFEEKLELIMGPKEVASGYSLDSPSYFPQTNLLGLWNPSWIRFGQSILMGRIQQLA</sequence>
<keyword evidence="6" id="KW-0381">Hypersensitive response</keyword>
<dbReference type="Pfam" id="PF23598">
    <property type="entry name" value="LRR_14"/>
    <property type="match status" value="1"/>
</dbReference>
<dbReference type="PRINTS" id="PR00364">
    <property type="entry name" value="DISEASERSIST"/>
</dbReference>
<evidence type="ECO:0000313" key="14">
    <source>
        <dbReference type="EMBL" id="CAI9100985.1"/>
    </source>
</evidence>
<comment type="subcellular location">
    <subcellularLocation>
        <location evidence="2">Cytoplasm</location>
    </subcellularLocation>
</comment>
<dbReference type="FunFam" id="3.40.50.300:FF:001091">
    <property type="entry name" value="Probable disease resistance protein At1g61300"/>
    <property type="match status" value="1"/>
</dbReference>
<reference evidence="14" key="1">
    <citation type="submission" date="2023-03" db="EMBL/GenBank/DDBJ databases">
        <authorList>
            <person name="Julca I."/>
        </authorList>
    </citation>
    <scope>NUCLEOTIDE SEQUENCE</scope>
</reference>
<dbReference type="InterPro" id="IPR036388">
    <property type="entry name" value="WH-like_DNA-bd_sf"/>
</dbReference>
<dbReference type="EMBL" id="OX459120">
    <property type="protein sequence ID" value="CAI9100985.1"/>
    <property type="molecule type" value="Genomic_DNA"/>
</dbReference>
<feature type="domain" description="Disease resistance protein winged helix" evidence="12">
    <location>
        <begin position="799"/>
        <end position="868"/>
    </location>
</feature>
<dbReference type="InterPro" id="IPR058922">
    <property type="entry name" value="WHD_DRP"/>
</dbReference>
<keyword evidence="4" id="KW-0963">Cytoplasm</keyword>
<evidence type="ECO:0000259" key="12">
    <source>
        <dbReference type="Pfam" id="PF23559"/>
    </source>
</evidence>
<keyword evidence="15" id="KW-1185">Reference proteome</keyword>
<keyword evidence="7" id="KW-0677">Repeat</keyword>
<dbReference type="FunFam" id="1.10.10.10:FF:000322">
    <property type="entry name" value="Probable disease resistance protein At1g63360"/>
    <property type="match status" value="1"/>
</dbReference>
<dbReference type="CDD" id="cd14798">
    <property type="entry name" value="RX-CC_like"/>
    <property type="match status" value="1"/>
</dbReference>
<dbReference type="PANTHER" id="PTHR23155">
    <property type="entry name" value="DISEASE RESISTANCE PROTEIN RP"/>
    <property type="match status" value="1"/>
</dbReference>
<proteinExistence type="inferred from homology"/>
<evidence type="ECO:0000256" key="2">
    <source>
        <dbReference type="ARBA" id="ARBA00004496"/>
    </source>
</evidence>
<dbReference type="Proteomes" id="UP001161247">
    <property type="component" value="Chromosome 3"/>
</dbReference>
<dbReference type="SUPFAM" id="SSF52058">
    <property type="entry name" value="L domain-like"/>
    <property type="match status" value="1"/>
</dbReference>
<comment type="function">
    <text evidence="1">Confers resistance to late blight (Phytophthora infestans) races carrying the avirulence gene Avr1. Resistance proteins guard the plant against pathogens that contain an appropriate avirulence protein via an indirect interaction with this avirulence protein. That triggers a defense system including the hypersensitive response, which restricts the pathogen growth.</text>
</comment>
<dbReference type="GO" id="GO:0009626">
    <property type="term" value="P:plant-type hypersensitive response"/>
    <property type="evidence" value="ECO:0007669"/>
    <property type="project" value="UniProtKB-KW"/>
</dbReference>
<evidence type="ECO:0000256" key="1">
    <source>
        <dbReference type="ARBA" id="ARBA00002074"/>
    </source>
</evidence>
<gene>
    <name evidence="14" type="ORF">OLC1_LOCUS10679</name>
</gene>
<dbReference type="Gene3D" id="3.40.50.300">
    <property type="entry name" value="P-loop containing nucleotide triphosphate hydrolases"/>
    <property type="match status" value="1"/>
</dbReference>
<evidence type="ECO:0000256" key="7">
    <source>
        <dbReference type="ARBA" id="ARBA00022737"/>
    </source>
</evidence>
<dbReference type="Gene3D" id="3.80.10.10">
    <property type="entry name" value="Ribonuclease Inhibitor"/>
    <property type="match status" value="1"/>
</dbReference>
<evidence type="ECO:0000313" key="15">
    <source>
        <dbReference type="Proteomes" id="UP001161247"/>
    </source>
</evidence>
<keyword evidence="9" id="KW-0611">Plant defense</keyword>
<evidence type="ECO:0000256" key="5">
    <source>
        <dbReference type="ARBA" id="ARBA00022614"/>
    </source>
</evidence>
<dbReference type="InterPro" id="IPR055414">
    <property type="entry name" value="LRR_R13L4/SHOC2-like"/>
</dbReference>
<dbReference type="Pfam" id="PF00931">
    <property type="entry name" value="NB-ARC"/>
    <property type="match status" value="1"/>
</dbReference>
<dbReference type="InterPro" id="IPR044974">
    <property type="entry name" value="Disease_R_plants"/>
</dbReference>
<dbReference type="GO" id="GO:0005524">
    <property type="term" value="F:ATP binding"/>
    <property type="evidence" value="ECO:0007669"/>
    <property type="project" value="UniProtKB-KW"/>
</dbReference>
<keyword evidence="8" id="KW-0547">Nucleotide-binding</keyword>
<dbReference type="GO" id="GO:0005737">
    <property type="term" value="C:cytoplasm"/>
    <property type="evidence" value="ECO:0007669"/>
    <property type="project" value="UniProtKB-SubCell"/>
</dbReference>
<evidence type="ECO:0000256" key="6">
    <source>
        <dbReference type="ARBA" id="ARBA00022667"/>
    </source>
</evidence>
<feature type="domain" description="Disease resistance R13L4/SHOC-2-like LRR" evidence="13">
    <location>
        <begin position="949"/>
        <end position="1217"/>
    </location>
</feature>
<dbReference type="InterPro" id="IPR032675">
    <property type="entry name" value="LRR_dom_sf"/>
</dbReference>
<feature type="domain" description="NB-ARC" evidence="11">
    <location>
        <begin position="554"/>
        <end position="723"/>
    </location>
</feature>
<dbReference type="SUPFAM" id="SSF52540">
    <property type="entry name" value="P-loop containing nucleoside triphosphate hydrolases"/>
    <property type="match status" value="1"/>
</dbReference>
<evidence type="ECO:0000259" key="11">
    <source>
        <dbReference type="Pfam" id="PF00931"/>
    </source>
</evidence>